<dbReference type="Proteomes" id="UP000240987">
    <property type="component" value="Unassembled WGS sequence"/>
</dbReference>
<dbReference type="RefSeq" id="WP_107241598.1">
    <property type="nucleotide sequence ID" value="NZ_PYMJ01000003.1"/>
</dbReference>
<organism evidence="1 2">
    <name type="scientific">Photobacterium frigidiphilum</name>
    <dbReference type="NCBI Taxonomy" id="264736"/>
    <lineage>
        <taxon>Bacteria</taxon>
        <taxon>Pseudomonadati</taxon>
        <taxon>Pseudomonadota</taxon>
        <taxon>Gammaproteobacteria</taxon>
        <taxon>Vibrionales</taxon>
        <taxon>Vibrionaceae</taxon>
        <taxon>Photobacterium</taxon>
    </lineage>
</organism>
<dbReference type="InterPro" id="IPR008773">
    <property type="entry name" value="PhnI"/>
</dbReference>
<protein>
    <submittedName>
        <fullName evidence="1">Carbon-phosphorus lyase complex subunit PhnI</fullName>
    </submittedName>
</protein>
<sequence>MYVAVKGGEKAISAAHQLQADKRRGDKALPALSVAQISQQLAGSVDRVMTEGGIYDKELAALAIKQAAGDLVEAIFLLRAYRTTLPRLATTQPVNTSAMRIERRISATYKDLPGGQVLGPTYDYTHRLLDFSLLAEGNETAADSSETATQTVHARIAEQVASGAALVKEAEAGAGVCPQVLGILEKLDMMLLEEDNQQIPEDITLEPVNYPCDRSARLQQLVRGDEGFLLALGYSTQRGYGRNHPFAGEIRSGQVTLSLLPEELGFEIEIGDLELTECQMINGFVGDKAVKPKLTRGYGLTFGFNERKSMSMALLDRALQAPEFNEAVDSPAQDEEFVLAHADNVEAAGFVSHLKLPHYVDFQAELELLRKMHKEHDDMTQDSEGK</sequence>
<dbReference type="PIRSF" id="PIRSF007313">
    <property type="entry name" value="PhnI"/>
    <property type="match status" value="1"/>
</dbReference>
<comment type="caution">
    <text evidence="1">The sequence shown here is derived from an EMBL/GenBank/DDBJ whole genome shotgun (WGS) entry which is preliminary data.</text>
</comment>
<dbReference type="OrthoDB" id="9790536at2"/>
<evidence type="ECO:0000313" key="2">
    <source>
        <dbReference type="Proteomes" id="UP000240987"/>
    </source>
</evidence>
<dbReference type="AlphaFoldDB" id="A0A2T3JNE8"/>
<keyword evidence="1" id="KW-0456">Lyase</keyword>
<dbReference type="EMBL" id="PYMJ01000003">
    <property type="protein sequence ID" value="PSU50566.1"/>
    <property type="molecule type" value="Genomic_DNA"/>
</dbReference>
<evidence type="ECO:0000313" key="1">
    <source>
        <dbReference type="EMBL" id="PSU50566.1"/>
    </source>
</evidence>
<dbReference type="GO" id="GO:0019634">
    <property type="term" value="P:organic phosphonate metabolic process"/>
    <property type="evidence" value="ECO:0007669"/>
    <property type="project" value="InterPro"/>
</dbReference>
<gene>
    <name evidence="1" type="ORF">C9J12_04390</name>
</gene>
<reference evidence="1 2" key="1">
    <citation type="submission" date="2018-01" db="EMBL/GenBank/DDBJ databases">
        <title>Whole genome sequencing of Histamine producing bacteria.</title>
        <authorList>
            <person name="Butler K."/>
        </authorList>
    </citation>
    <scope>NUCLEOTIDE SEQUENCE [LARGE SCALE GENOMIC DNA]</scope>
    <source>
        <strain evidence="1 2">JCM 12947</strain>
    </source>
</reference>
<dbReference type="GO" id="GO:0016829">
    <property type="term" value="F:lyase activity"/>
    <property type="evidence" value="ECO:0007669"/>
    <property type="project" value="UniProtKB-KW"/>
</dbReference>
<dbReference type="Pfam" id="PF05861">
    <property type="entry name" value="PhnI"/>
    <property type="match status" value="1"/>
</dbReference>
<accession>A0A2T3JNE8</accession>
<keyword evidence="2" id="KW-1185">Reference proteome</keyword>
<proteinExistence type="predicted"/>
<name>A0A2T3JNE8_9GAMM</name>